<evidence type="ECO:0000259" key="3">
    <source>
        <dbReference type="Pfam" id="PF00501"/>
    </source>
</evidence>
<dbReference type="GO" id="GO:0016020">
    <property type="term" value="C:membrane"/>
    <property type="evidence" value="ECO:0007669"/>
    <property type="project" value="TreeGrafter"/>
</dbReference>
<dbReference type="InterPro" id="IPR042099">
    <property type="entry name" value="ANL_N_sf"/>
</dbReference>
<keyword evidence="2" id="KW-0067">ATP-binding</keyword>
<keyword evidence="1" id="KW-0547">Nucleotide-binding</keyword>
<dbReference type="GO" id="GO:0005524">
    <property type="term" value="F:ATP binding"/>
    <property type="evidence" value="ECO:0007669"/>
    <property type="project" value="UniProtKB-KW"/>
</dbReference>
<gene>
    <name evidence="4" type="ORF">SAMN05444167_1241</name>
</gene>
<evidence type="ECO:0000313" key="4">
    <source>
        <dbReference type="EMBL" id="SDF05014.1"/>
    </source>
</evidence>
<protein>
    <submittedName>
        <fullName evidence="4">Long-chain acyl-CoA synthetase</fullName>
    </submittedName>
</protein>
<dbReference type="InterPro" id="IPR000873">
    <property type="entry name" value="AMP-dep_synth/lig_dom"/>
</dbReference>
<accession>A0A1G7HY07</accession>
<sequence>MDLRTLNDVFLNATSRGSERAILTPVGDQWEAISCDALYWSTRRLAAWLQSQGIAKGDRVGLIAENRWEWAVTDFASLTIGAVDVPMFPTLTADQTKAQLVDSGTKIVFVSTQDVAKKVVGTGFAGTIVSMDSGEIGIPFADLVKGENSSARDAAFDQALASVQPEDMATIIYTSGTTGDAKGVVLSHGNIASNLSMTTELFRFGPDDLMVSFLPLSHVTARHIDYLFYAENVTLAYVNRPERVLPAMAAVKPTIFVAVPRVYERVRQSAEGKALKAGGLKAKIFQWAIKTGAKHRDKVAQMQGEPSSLAWKIANKLVYSKLREAFGGRVKVFVAGGAPLGIDLAQWFASAGIPILEGYGLTETSPVIAVNLPGRNKLGTIGPKLKNIDVRFAEDGELEVRGPSIFKGYWQKPQQTADVMDGEWFRTGDIGKIDSEGFLSITDRKKELIKTVGGKFIAPQPIENKLKVSSLIGFVALQGDKRKYVAAIVSPNFPVLEEWAKQQGINASDRRTLVQDDNVIKLYQKEFDRVNQEAAPWEKVKRFRLVSDEWTVDGGEVTPSLKLKRRVVAANYAKEIEAMYSGADAE</sequence>
<dbReference type="RefSeq" id="WP_083344371.1">
    <property type="nucleotide sequence ID" value="NZ_LT629690.1"/>
</dbReference>
<evidence type="ECO:0000313" key="5">
    <source>
        <dbReference type="Proteomes" id="UP000182427"/>
    </source>
</evidence>
<dbReference type="Pfam" id="PF23562">
    <property type="entry name" value="AMP-binding_C_3"/>
    <property type="match status" value="1"/>
</dbReference>
<dbReference type="AlphaFoldDB" id="A0A1G7HY07"/>
<organism evidence="4 5">
    <name type="scientific">Terriglobus roseus</name>
    <dbReference type="NCBI Taxonomy" id="392734"/>
    <lineage>
        <taxon>Bacteria</taxon>
        <taxon>Pseudomonadati</taxon>
        <taxon>Acidobacteriota</taxon>
        <taxon>Terriglobia</taxon>
        <taxon>Terriglobales</taxon>
        <taxon>Acidobacteriaceae</taxon>
        <taxon>Terriglobus</taxon>
    </lineage>
</organism>
<dbReference type="Proteomes" id="UP000182427">
    <property type="component" value="Chromosome I"/>
</dbReference>
<reference evidence="5" key="1">
    <citation type="submission" date="2016-10" db="EMBL/GenBank/DDBJ databases">
        <authorList>
            <person name="Varghese N."/>
            <person name="Submissions S."/>
        </authorList>
    </citation>
    <scope>NUCLEOTIDE SEQUENCE [LARGE SCALE GENOMIC DNA]</scope>
    <source>
        <strain evidence="5">GAS232</strain>
    </source>
</reference>
<evidence type="ECO:0000256" key="1">
    <source>
        <dbReference type="ARBA" id="ARBA00022741"/>
    </source>
</evidence>
<dbReference type="CDD" id="cd05907">
    <property type="entry name" value="VL_LC_FACS_like"/>
    <property type="match status" value="1"/>
</dbReference>
<dbReference type="EMBL" id="LT629690">
    <property type="protein sequence ID" value="SDF05014.1"/>
    <property type="molecule type" value="Genomic_DNA"/>
</dbReference>
<dbReference type="GO" id="GO:0004467">
    <property type="term" value="F:long-chain fatty acid-CoA ligase activity"/>
    <property type="evidence" value="ECO:0007669"/>
    <property type="project" value="TreeGrafter"/>
</dbReference>
<dbReference type="PANTHER" id="PTHR43272">
    <property type="entry name" value="LONG-CHAIN-FATTY-ACID--COA LIGASE"/>
    <property type="match status" value="1"/>
</dbReference>
<dbReference type="PROSITE" id="PS00455">
    <property type="entry name" value="AMP_BINDING"/>
    <property type="match status" value="1"/>
</dbReference>
<dbReference type="SUPFAM" id="SSF56801">
    <property type="entry name" value="Acetyl-CoA synthetase-like"/>
    <property type="match status" value="1"/>
</dbReference>
<dbReference type="PANTHER" id="PTHR43272:SF33">
    <property type="entry name" value="AMP-BINDING DOMAIN-CONTAINING PROTEIN-RELATED"/>
    <property type="match status" value="1"/>
</dbReference>
<name>A0A1G7HY07_9BACT</name>
<proteinExistence type="predicted"/>
<dbReference type="Pfam" id="PF00501">
    <property type="entry name" value="AMP-binding"/>
    <property type="match status" value="1"/>
</dbReference>
<dbReference type="InterPro" id="IPR020845">
    <property type="entry name" value="AMP-binding_CS"/>
</dbReference>
<keyword evidence="5" id="KW-1185">Reference proteome</keyword>
<dbReference type="Gene3D" id="3.40.50.12780">
    <property type="entry name" value="N-terminal domain of ligase-like"/>
    <property type="match status" value="1"/>
</dbReference>
<dbReference type="OrthoDB" id="9765680at2"/>
<evidence type="ECO:0000256" key="2">
    <source>
        <dbReference type="ARBA" id="ARBA00022840"/>
    </source>
</evidence>
<feature type="domain" description="AMP-dependent synthetase/ligase" evidence="3">
    <location>
        <begin position="19"/>
        <end position="410"/>
    </location>
</feature>